<evidence type="ECO:0000256" key="7">
    <source>
        <dbReference type="ARBA" id="ARBA00022857"/>
    </source>
</evidence>
<evidence type="ECO:0000313" key="12">
    <source>
        <dbReference type="Proteomes" id="UP001221142"/>
    </source>
</evidence>
<dbReference type="SUPFAM" id="SSF51905">
    <property type="entry name" value="FAD/NAD(P)-binding domain"/>
    <property type="match status" value="1"/>
</dbReference>
<name>A0AAD7FVA0_9AGAR</name>
<dbReference type="Pfam" id="PF13434">
    <property type="entry name" value="Lys_Orn_oxgnase"/>
    <property type="match status" value="1"/>
</dbReference>
<dbReference type="Proteomes" id="UP001221142">
    <property type="component" value="Unassembled WGS sequence"/>
</dbReference>
<comment type="pathway">
    <text evidence="2">Siderophore biosynthesis.</text>
</comment>
<comment type="similarity">
    <text evidence="3">Belongs to the lysine N(6)-hydroxylase/L-ornithine N(5)-oxygenase family.</text>
</comment>
<keyword evidence="7" id="KW-0521">NADP</keyword>
<dbReference type="GO" id="GO:0050660">
    <property type="term" value="F:flavin adenine dinucleotide binding"/>
    <property type="evidence" value="ECO:0007669"/>
    <property type="project" value="InterPro"/>
</dbReference>
<evidence type="ECO:0000256" key="10">
    <source>
        <dbReference type="ARBA" id="ARBA00049248"/>
    </source>
</evidence>
<dbReference type="PANTHER" id="PTHR23023">
    <property type="entry name" value="DIMETHYLANILINE MONOOXYGENASE"/>
    <property type="match status" value="1"/>
</dbReference>
<evidence type="ECO:0000256" key="3">
    <source>
        <dbReference type="ARBA" id="ARBA00007588"/>
    </source>
</evidence>
<evidence type="ECO:0000256" key="2">
    <source>
        <dbReference type="ARBA" id="ARBA00004924"/>
    </source>
</evidence>
<organism evidence="11 12">
    <name type="scientific">Roridomyces roridus</name>
    <dbReference type="NCBI Taxonomy" id="1738132"/>
    <lineage>
        <taxon>Eukaryota</taxon>
        <taxon>Fungi</taxon>
        <taxon>Dikarya</taxon>
        <taxon>Basidiomycota</taxon>
        <taxon>Agaricomycotina</taxon>
        <taxon>Agaricomycetes</taxon>
        <taxon>Agaricomycetidae</taxon>
        <taxon>Agaricales</taxon>
        <taxon>Marasmiineae</taxon>
        <taxon>Mycenaceae</taxon>
        <taxon>Roridomyces</taxon>
    </lineage>
</organism>
<dbReference type="GO" id="GO:0050661">
    <property type="term" value="F:NADP binding"/>
    <property type="evidence" value="ECO:0007669"/>
    <property type="project" value="InterPro"/>
</dbReference>
<evidence type="ECO:0000256" key="5">
    <source>
        <dbReference type="ARBA" id="ARBA00022630"/>
    </source>
</evidence>
<comment type="cofactor">
    <cofactor evidence="1">
        <name>FAD</name>
        <dbReference type="ChEBI" id="CHEBI:57692"/>
    </cofactor>
</comment>
<dbReference type="InterPro" id="IPR000960">
    <property type="entry name" value="Flavin_mOase"/>
</dbReference>
<dbReference type="InterPro" id="IPR036188">
    <property type="entry name" value="FAD/NAD-bd_sf"/>
</dbReference>
<dbReference type="Pfam" id="PF13450">
    <property type="entry name" value="NAD_binding_8"/>
    <property type="match status" value="1"/>
</dbReference>
<keyword evidence="8" id="KW-0560">Oxidoreductase</keyword>
<comment type="caution">
    <text evidence="11">The sequence shown here is derived from an EMBL/GenBank/DDBJ whole genome shotgun (WGS) entry which is preliminary data.</text>
</comment>
<accession>A0AAD7FVA0</accession>
<evidence type="ECO:0000256" key="9">
    <source>
        <dbReference type="ARBA" id="ARBA00047598"/>
    </source>
</evidence>
<evidence type="ECO:0000256" key="6">
    <source>
        <dbReference type="ARBA" id="ARBA00022827"/>
    </source>
</evidence>
<dbReference type="InterPro" id="IPR036291">
    <property type="entry name" value="NAD(P)-bd_dom_sf"/>
</dbReference>
<keyword evidence="6" id="KW-0274">FAD</keyword>
<dbReference type="GO" id="GO:0016491">
    <property type="term" value="F:oxidoreductase activity"/>
    <property type="evidence" value="ECO:0007669"/>
    <property type="project" value="UniProtKB-KW"/>
</dbReference>
<reference evidence="11" key="1">
    <citation type="submission" date="2023-03" db="EMBL/GenBank/DDBJ databases">
        <title>Massive genome expansion in bonnet fungi (Mycena s.s.) driven by repeated elements and novel gene families across ecological guilds.</title>
        <authorList>
            <consortium name="Lawrence Berkeley National Laboratory"/>
            <person name="Harder C.B."/>
            <person name="Miyauchi S."/>
            <person name="Viragh M."/>
            <person name="Kuo A."/>
            <person name="Thoen E."/>
            <person name="Andreopoulos B."/>
            <person name="Lu D."/>
            <person name="Skrede I."/>
            <person name="Drula E."/>
            <person name="Henrissat B."/>
            <person name="Morin E."/>
            <person name="Kohler A."/>
            <person name="Barry K."/>
            <person name="LaButti K."/>
            <person name="Morin E."/>
            <person name="Salamov A."/>
            <person name="Lipzen A."/>
            <person name="Mereny Z."/>
            <person name="Hegedus B."/>
            <person name="Baldrian P."/>
            <person name="Stursova M."/>
            <person name="Weitz H."/>
            <person name="Taylor A."/>
            <person name="Grigoriev I.V."/>
            <person name="Nagy L.G."/>
            <person name="Martin F."/>
            <person name="Kauserud H."/>
        </authorList>
    </citation>
    <scope>NUCLEOTIDE SEQUENCE</scope>
    <source>
        <strain evidence="11">9284</strain>
    </source>
</reference>
<evidence type="ECO:0000256" key="4">
    <source>
        <dbReference type="ARBA" id="ARBA00012881"/>
    </source>
</evidence>
<keyword evidence="5" id="KW-0285">Flavoprotein</keyword>
<dbReference type="InterPro" id="IPR025700">
    <property type="entry name" value="Lys/Orn_oxygenase"/>
</dbReference>
<proteinExistence type="inferred from homology"/>
<dbReference type="Gene3D" id="3.50.50.60">
    <property type="entry name" value="FAD/NAD(P)-binding domain"/>
    <property type="match status" value="2"/>
</dbReference>
<protein>
    <recommendedName>
        <fullName evidence="4">L-ornithine N(5)-monooxygenase [NAD(P)H]</fullName>
        <ecNumber evidence="4">1.14.13.196</ecNumber>
    </recommendedName>
</protein>
<dbReference type="EC" id="1.14.13.196" evidence="4"/>
<evidence type="ECO:0000313" key="11">
    <source>
        <dbReference type="EMBL" id="KAJ7644895.1"/>
    </source>
</evidence>
<comment type="catalytic activity">
    <reaction evidence="9">
        <text>L-ornithine + NADPH + O2 = N(5)-hydroxy-L-ornithine + NADP(+) + H2O</text>
        <dbReference type="Rhea" id="RHEA:41508"/>
        <dbReference type="ChEBI" id="CHEBI:15377"/>
        <dbReference type="ChEBI" id="CHEBI:15379"/>
        <dbReference type="ChEBI" id="CHEBI:46911"/>
        <dbReference type="ChEBI" id="CHEBI:57783"/>
        <dbReference type="ChEBI" id="CHEBI:58349"/>
        <dbReference type="ChEBI" id="CHEBI:78275"/>
        <dbReference type="EC" id="1.14.13.196"/>
    </reaction>
</comment>
<dbReference type="AlphaFoldDB" id="A0AAD7FVA0"/>
<dbReference type="EMBL" id="JARKIF010000003">
    <property type="protein sequence ID" value="KAJ7644895.1"/>
    <property type="molecule type" value="Genomic_DNA"/>
</dbReference>
<evidence type="ECO:0000256" key="1">
    <source>
        <dbReference type="ARBA" id="ARBA00001974"/>
    </source>
</evidence>
<evidence type="ECO:0000256" key="8">
    <source>
        <dbReference type="ARBA" id="ARBA00023002"/>
    </source>
</evidence>
<dbReference type="InterPro" id="IPR050346">
    <property type="entry name" value="FMO-like"/>
</dbReference>
<sequence>MPSVAVIGAGAAGLLTTHTLSNDGFDVQLITRDASPGGTWTKDRVYPGLYVNNVHGEYRFSAHQMVVPPNAVKTGGRLSGCDMRDYMVQFADRFLAGKIVFDTEVLNVRREAEGSEGWVISARNLGTEEDTTLRFSKIVLCTGRSSKPKIPEYLSSGFQGPTIHSAHFAARREEILSTPGSIVVVGGGKSAQDICANLANEGREVTVVFEKVDAFSAGTTPLPNFIRKSRLLSLLSPHIQLRTRLERFLHTSWIGSKLVHGIWNAVTASSFKSMGIPPDSPLRLTASSFWSIRVNDEGVVRENGFHRLVNSGAIKVVAPARATGLSTGQSIKADLVILATGYTSSWDDIFDEKTANELGLYRHMPAHEWEEDWKDYKTLANPPPMHPENTNCNWSSSIYKGIIPARNLSRRDFAINGAVLSTNVGYTWEVAAHWISSYFLGDEMKLPANPEEALKRAERDSMWLRRRHPELDSLGNEAFTRFCEKVGGHFDAGEMNNTDDSTLNSFP</sequence>
<comment type="catalytic activity">
    <reaction evidence="10">
        <text>L-ornithine + NADH + O2 = N(5)-hydroxy-L-ornithine + NAD(+) + H2O</text>
        <dbReference type="Rhea" id="RHEA:41512"/>
        <dbReference type="ChEBI" id="CHEBI:15377"/>
        <dbReference type="ChEBI" id="CHEBI:15379"/>
        <dbReference type="ChEBI" id="CHEBI:46911"/>
        <dbReference type="ChEBI" id="CHEBI:57540"/>
        <dbReference type="ChEBI" id="CHEBI:57945"/>
        <dbReference type="ChEBI" id="CHEBI:78275"/>
        <dbReference type="EC" id="1.14.13.196"/>
    </reaction>
</comment>
<keyword evidence="12" id="KW-1185">Reference proteome</keyword>
<gene>
    <name evidence="11" type="ORF">FB45DRAFT_988018</name>
</gene>
<dbReference type="PRINTS" id="PR00370">
    <property type="entry name" value="FMOXYGENASE"/>
</dbReference>
<dbReference type="SUPFAM" id="SSF51735">
    <property type="entry name" value="NAD(P)-binding Rossmann-fold domains"/>
    <property type="match status" value="1"/>
</dbReference>